<dbReference type="InterPro" id="IPR005325">
    <property type="entry name" value="DUF308_memb"/>
</dbReference>
<dbReference type="PANTHER" id="PTHR34989:SF1">
    <property type="entry name" value="PROTEIN HDED"/>
    <property type="match status" value="1"/>
</dbReference>
<reference evidence="2 3" key="1">
    <citation type="submission" date="2023-07" db="EMBL/GenBank/DDBJ databases">
        <title>Genomic Encyclopedia of Type Strains, Phase IV (KMG-IV): sequencing the most valuable type-strain genomes for metagenomic binning, comparative biology and taxonomic classification.</title>
        <authorList>
            <person name="Goeker M."/>
        </authorList>
    </citation>
    <scope>NUCLEOTIDE SEQUENCE [LARGE SCALE GENOMIC DNA]</scope>
    <source>
        <strain evidence="2 3">DSM 1112</strain>
    </source>
</reference>
<feature type="transmembrane region" description="Helical" evidence="1">
    <location>
        <begin position="154"/>
        <end position="178"/>
    </location>
</feature>
<accession>A0ABU0BML7</accession>
<dbReference type="Pfam" id="PF03729">
    <property type="entry name" value="DUF308"/>
    <property type="match status" value="1"/>
</dbReference>
<protein>
    <submittedName>
        <fullName evidence="2">Uncharacterized membrane protein HdeD (DUF308 family)</fullName>
    </submittedName>
</protein>
<keyword evidence="1" id="KW-1133">Transmembrane helix</keyword>
<evidence type="ECO:0000313" key="2">
    <source>
        <dbReference type="EMBL" id="MDQ0319501.1"/>
    </source>
</evidence>
<keyword evidence="1" id="KW-0812">Transmembrane</keyword>
<feature type="transmembrane region" description="Helical" evidence="1">
    <location>
        <begin position="15"/>
        <end position="38"/>
    </location>
</feature>
<dbReference type="InterPro" id="IPR052712">
    <property type="entry name" value="Acid_resist_chaperone_HdeD"/>
</dbReference>
<dbReference type="RefSeq" id="WP_307228457.1">
    <property type="nucleotide sequence ID" value="NZ_JAUSVF010000001.1"/>
</dbReference>
<dbReference type="PANTHER" id="PTHR34989">
    <property type="entry name" value="PROTEIN HDED"/>
    <property type="match status" value="1"/>
</dbReference>
<keyword evidence="3" id="KW-1185">Reference proteome</keyword>
<feature type="transmembrane region" description="Helical" evidence="1">
    <location>
        <begin position="127"/>
        <end position="148"/>
    </location>
</feature>
<evidence type="ECO:0000313" key="3">
    <source>
        <dbReference type="Proteomes" id="UP001230207"/>
    </source>
</evidence>
<feature type="transmembrane region" description="Helical" evidence="1">
    <location>
        <begin position="44"/>
        <end position="63"/>
    </location>
</feature>
<organism evidence="2 3">
    <name type="scientific">Pararhizobium capsulatum DSM 1112</name>
    <dbReference type="NCBI Taxonomy" id="1121113"/>
    <lineage>
        <taxon>Bacteria</taxon>
        <taxon>Pseudomonadati</taxon>
        <taxon>Pseudomonadota</taxon>
        <taxon>Alphaproteobacteria</taxon>
        <taxon>Hyphomicrobiales</taxon>
        <taxon>Rhizobiaceae</taxon>
        <taxon>Rhizobium/Agrobacterium group</taxon>
        <taxon>Pararhizobium</taxon>
    </lineage>
</organism>
<gene>
    <name evidence="2" type="ORF">QO002_001639</name>
</gene>
<comment type="caution">
    <text evidence="2">The sequence shown here is derived from an EMBL/GenBank/DDBJ whole genome shotgun (WGS) entry which is preliminary data.</text>
</comment>
<evidence type="ECO:0000256" key="1">
    <source>
        <dbReference type="SAM" id="Phobius"/>
    </source>
</evidence>
<feature type="transmembrane region" description="Helical" evidence="1">
    <location>
        <begin position="70"/>
        <end position="90"/>
    </location>
</feature>
<keyword evidence="1" id="KW-0472">Membrane</keyword>
<feature type="transmembrane region" description="Helical" evidence="1">
    <location>
        <begin position="96"/>
        <end position="115"/>
    </location>
</feature>
<proteinExistence type="predicted"/>
<dbReference type="Proteomes" id="UP001230207">
    <property type="component" value="Unassembled WGS sequence"/>
</dbReference>
<dbReference type="EMBL" id="JAUSVF010000001">
    <property type="protein sequence ID" value="MDQ0319501.1"/>
    <property type="molecule type" value="Genomic_DNA"/>
</dbReference>
<sequence length="180" mass="19170">MALDLVARQKLSSKWGWFVALGVLLVMGGGIALANLFVATVVSVYYVGAIMLVAGLLQLFHAYRVKGWQSVLYWGLAGGCYTIAGIFAFINPLLTSAVLTLIMGVALLVAGLFRIWSGFTLRPLKGWGWIALGGLVTFLAGLIILAGWPVNSLWILGLFLAIDITMQGLALIAFGVLAKA</sequence>
<name>A0ABU0BML7_9HYPH</name>